<feature type="domain" description="Flagellar basal body rod protein N-terminal" evidence="7">
    <location>
        <begin position="5"/>
        <end position="35"/>
    </location>
</feature>
<dbReference type="NCBIfam" id="NF009280">
    <property type="entry name" value="PRK12640.1"/>
    <property type="match status" value="1"/>
</dbReference>
<dbReference type="InterPro" id="IPR020013">
    <property type="entry name" value="Flagellar_FlgE/F/G"/>
</dbReference>
<evidence type="ECO:0000259" key="9">
    <source>
        <dbReference type="Pfam" id="PF22692"/>
    </source>
</evidence>
<dbReference type="InterPro" id="IPR010930">
    <property type="entry name" value="Flg_bb/hook_C_dom"/>
</dbReference>
<keyword evidence="3 6" id="KW-0975">Bacterial flagellum</keyword>
<protein>
    <recommendedName>
        <fullName evidence="5 6">Flagellar basal-body rod protein FlgF</fullName>
    </recommendedName>
</protein>
<evidence type="ECO:0000259" key="8">
    <source>
        <dbReference type="Pfam" id="PF06429"/>
    </source>
</evidence>
<dbReference type="EMBL" id="FOLO01000006">
    <property type="protein sequence ID" value="SFC25036.1"/>
    <property type="molecule type" value="Genomic_DNA"/>
</dbReference>
<dbReference type="GO" id="GO:0030694">
    <property type="term" value="C:bacterial-type flagellum basal body, rod"/>
    <property type="evidence" value="ECO:0007669"/>
    <property type="project" value="UniProtKB-UniRule"/>
</dbReference>
<dbReference type="Proteomes" id="UP000198862">
    <property type="component" value="Unassembled WGS sequence"/>
</dbReference>
<feature type="domain" description="Flagellar basal-body/hook protein C-terminal" evidence="8">
    <location>
        <begin position="207"/>
        <end position="249"/>
    </location>
</feature>
<dbReference type="SUPFAM" id="SSF117143">
    <property type="entry name" value="Flagellar hook protein flgE"/>
    <property type="match status" value="1"/>
</dbReference>
<gene>
    <name evidence="10" type="ORF">SAMN02745724_01262</name>
</gene>
<keyword evidence="11" id="KW-1185">Reference proteome</keyword>
<evidence type="ECO:0000256" key="1">
    <source>
        <dbReference type="ARBA" id="ARBA00004117"/>
    </source>
</evidence>
<feature type="domain" description="Flagellar hook protein FlgE/F/G-like D1" evidence="9">
    <location>
        <begin position="81"/>
        <end position="147"/>
    </location>
</feature>
<evidence type="ECO:0000256" key="6">
    <source>
        <dbReference type="RuleBase" id="RU362116"/>
    </source>
</evidence>
<dbReference type="Pfam" id="PF06429">
    <property type="entry name" value="Flg_bbr_C"/>
    <property type="match status" value="1"/>
</dbReference>
<dbReference type="NCBIfam" id="TIGR03506">
    <property type="entry name" value="FlgEFG_subfam"/>
    <property type="match status" value="1"/>
</dbReference>
<dbReference type="InterPro" id="IPR053967">
    <property type="entry name" value="LlgE_F_G-like_D1"/>
</dbReference>
<accession>A0A1I1HMH0</accession>
<reference evidence="10 11" key="1">
    <citation type="submission" date="2016-10" db="EMBL/GenBank/DDBJ databases">
        <authorList>
            <person name="de Groot N.N."/>
        </authorList>
    </citation>
    <scope>NUCLEOTIDE SEQUENCE [LARGE SCALE GENOMIC DNA]</scope>
    <source>
        <strain evidence="10 11">DSM 6059</strain>
    </source>
</reference>
<comment type="subunit">
    <text evidence="4 6">The basal body constitutes a major portion of the flagellar organelle and consists of five rings (E,L,P,S, and M) mounted on a central rod. The rod consists of about 26 subunits of FlgG in the distal portion, and FlgB, FlgC and FlgF are thought to build up the proximal portion of the rod with about 6 subunits each.</text>
</comment>
<dbReference type="AlphaFoldDB" id="A0A1I1HMH0"/>
<evidence type="ECO:0000313" key="11">
    <source>
        <dbReference type="Proteomes" id="UP000198862"/>
    </source>
</evidence>
<dbReference type="InterPro" id="IPR037925">
    <property type="entry name" value="FlgE/F/G-like"/>
</dbReference>
<dbReference type="InterPro" id="IPR001444">
    <property type="entry name" value="Flag_bb_rod_N"/>
</dbReference>
<dbReference type="GO" id="GO:0071978">
    <property type="term" value="P:bacterial-type flagellum-dependent swarming motility"/>
    <property type="evidence" value="ECO:0007669"/>
    <property type="project" value="TreeGrafter"/>
</dbReference>
<sequence>MDKLLYISMSGAKQNLIGTAVSANNLANAKTTGFKSDFEQARSMQAFGEGMPSRVFALEERPGSNMELGPIATTGRSLDVAITGGGWLSIQDAEGNEAYTREGNLHVSSTGQLLTARGSTVIGGGGPIILPVPVEKIEIASDGTIQVRPQGAPANFMEEVDQLKIIKPENNNQLEKGLDGLFRPKDKGIEGDLCGFCELDPGVRVISGALEMSNVNPVEEMVGMISHQRQFELQVKMMKTAEKIDESQSSLLRIV</sequence>
<evidence type="ECO:0000256" key="5">
    <source>
        <dbReference type="ARBA" id="ARBA00040228"/>
    </source>
</evidence>
<dbReference type="PANTHER" id="PTHR30435">
    <property type="entry name" value="FLAGELLAR PROTEIN"/>
    <property type="match status" value="1"/>
</dbReference>
<organism evidence="10 11">
    <name type="scientific">Pseudoalteromonas denitrificans DSM 6059</name>
    <dbReference type="NCBI Taxonomy" id="1123010"/>
    <lineage>
        <taxon>Bacteria</taxon>
        <taxon>Pseudomonadati</taxon>
        <taxon>Pseudomonadota</taxon>
        <taxon>Gammaproteobacteria</taxon>
        <taxon>Alteromonadales</taxon>
        <taxon>Pseudoalteromonadaceae</taxon>
        <taxon>Pseudoalteromonas</taxon>
    </lineage>
</organism>
<dbReference type="STRING" id="1123010.SAMN02745724_01262"/>
<dbReference type="PANTHER" id="PTHR30435:SF18">
    <property type="entry name" value="FLAGELLAR BASAL-BODY ROD PROTEIN FLGF"/>
    <property type="match status" value="1"/>
</dbReference>
<dbReference type="Pfam" id="PF00460">
    <property type="entry name" value="Flg_bb_rod"/>
    <property type="match status" value="1"/>
</dbReference>
<keyword evidence="10" id="KW-0969">Cilium</keyword>
<evidence type="ECO:0000256" key="3">
    <source>
        <dbReference type="ARBA" id="ARBA00023143"/>
    </source>
</evidence>
<evidence type="ECO:0000259" key="7">
    <source>
        <dbReference type="Pfam" id="PF00460"/>
    </source>
</evidence>
<keyword evidence="10" id="KW-0282">Flagellum</keyword>
<keyword evidence="10" id="KW-0966">Cell projection</keyword>
<name>A0A1I1HMH0_9GAMM</name>
<dbReference type="Pfam" id="PF22692">
    <property type="entry name" value="LlgE_F_G_D1"/>
    <property type="match status" value="1"/>
</dbReference>
<comment type="subcellular location">
    <subcellularLocation>
        <location evidence="1 6">Bacterial flagellum basal body</location>
    </subcellularLocation>
</comment>
<evidence type="ECO:0000256" key="2">
    <source>
        <dbReference type="ARBA" id="ARBA00009677"/>
    </source>
</evidence>
<proteinExistence type="inferred from homology"/>
<dbReference type="OrthoDB" id="9804559at2"/>
<evidence type="ECO:0000313" key="10">
    <source>
        <dbReference type="EMBL" id="SFC25036.1"/>
    </source>
</evidence>
<evidence type="ECO:0000256" key="4">
    <source>
        <dbReference type="ARBA" id="ARBA00038560"/>
    </source>
</evidence>
<comment type="similarity">
    <text evidence="2 6">Belongs to the flagella basal body rod proteins family.</text>
</comment>
<dbReference type="RefSeq" id="WP_091981763.1">
    <property type="nucleotide sequence ID" value="NZ_FOLO01000006.1"/>
</dbReference>